<dbReference type="PROSITE" id="PS51257">
    <property type="entry name" value="PROKAR_LIPOPROTEIN"/>
    <property type="match status" value="1"/>
</dbReference>
<dbReference type="Proteomes" id="UP000266385">
    <property type="component" value="Unassembled WGS sequence"/>
</dbReference>
<evidence type="ECO:0008006" key="3">
    <source>
        <dbReference type="Google" id="ProtNLM"/>
    </source>
</evidence>
<evidence type="ECO:0000313" key="2">
    <source>
        <dbReference type="Proteomes" id="UP000266385"/>
    </source>
</evidence>
<dbReference type="EMBL" id="QWFX01000006">
    <property type="protein sequence ID" value="RIJ30025.1"/>
    <property type="molecule type" value="Genomic_DNA"/>
</dbReference>
<gene>
    <name evidence="1" type="ORF">D1223_05035</name>
</gene>
<reference evidence="1 2" key="1">
    <citation type="submission" date="2018-08" db="EMBL/GenBank/DDBJ databases">
        <title>Henriciella mobilis sp. nov., isolated from seawater.</title>
        <authorList>
            <person name="Cheng H."/>
            <person name="Wu Y.-H."/>
            <person name="Xu X.-W."/>
            <person name="Guo L.-L."/>
        </authorList>
    </citation>
    <scope>NUCLEOTIDE SEQUENCE [LARGE SCALE GENOMIC DNA]</scope>
    <source>
        <strain evidence="1 2">JN25</strain>
    </source>
</reference>
<organism evidence="1 2">
    <name type="scientific">Henriciella mobilis</name>
    <dbReference type="NCBI Taxonomy" id="2305467"/>
    <lineage>
        <taxon>Bacteria</taxon>
        <taxon>Pseudomonadati</taxon>
        <taxon>Pseudomonadota</taxon>
        <taxon>Alphaproteobacteria</taxon>
        <taxon>Hyphomonadales</taxon>
        <taxon>Hyphomonadaceae</taxon>
        <taxon>Henriciella</taxon>
    </lineage>
</organism>
<proteinExistence type="predicted"/>
<keyword evidence="2" id="KW-1185">Reference proteome</keyword>
<dbReference type="AlphaFoldDB" id="A0A399RJW8"/>
<sequence length="146" mass="14789">MKHALFLSAGFLALAACNGSGEDVGAGQADSLKADCIVIANDPEGVEEIASMGTDAEGFCSCVERVVAAMPEDDGASVKSIMSKVADGMQETGRGTEDVVGGMISDAMANPDDMDAQATQTGVRLVGGMFDDIADGFEETGNCPAS</sequence>
<evidence type="ECO:0000313" key="1">
    <source>
        <dbReference type="EMBL" id="RIJ30025.1"/>
    </source>
</evidence>
<dbReference type="OrthoDB" id="7631835at2"/>
<dbReference type="RefSeq" id="WP_119375344.1">
    <property type="nucleotide sequence ID" value="NZ_QWFX01000006.1"/>
</dbReference>
<comment type="caution">
    <text evidence="1">The sequence shown here is derived from an EMBL/GenBank/DDBJ whole genome shotgun (WGS) entry which is preliminary data.</text>
</comment>
<protein>
    <recommendedName>
        <fullName evidence="3">Lipoprotein</fullName>
    </recommendedName>
</protein>
<accession>A0A399RJW8</accession>
<name>A0A399RJW8_9PROT</name>